<dbReference type="SUPFAM" id="SSF81338">
    <property type="entry name" value="Aquaporin-like"/>
    <property type="match status" value="1"/>
</dbReference>
<reference evidence="8 9" key="1">
    <citation type="submission" date="2021-07" db="EMBL/GenBank/DDBJ databases">
        <title>The Aristolochia fimbriata genome: insights into angiosperm evolution, floral development and chemical biosynthesis.</title>
        <authorList>
            <person name="Jiao Y."/>
        </authorList>
    </citation>
    <scope>NUCLEOTIDE SEQUENCE [LARGE SCALE GENOMIC DNA]</scope>
    <source>
        <strain evidence="8">IBCAS-2021</strain>
        <tissue evidence="8">Leaf</tissue>
    </source>
</reference>
<evidence type="ECO:0000313" key="9">
    <source>
        <dbReference type="Proteomes" id="UP000825729"/>
    </source>
</evidence>
<dbReference type="InterPro" id="IPR023271">
    <property type="entry name" value="Aquaporin-like"/>
</dbReference>
<feature type="transmembrane region" description="Helical" evidence="7">
    <location>
        <begin position="257"/>
        <end position="275"/>
    </location>
</feature>
<accession>A0AAV7E6C2</accession>
<feature type="transmembrane region" description="Helical" evidence="7">
    <location>
        <begin position="34"/>
        <end position="56"/>
    </location>
</feature>
<keyword evidence="3 6" id="KW-0812">Transmembrane</keyword>
<organism evidence="8 9">
    <name type="scientific">Aristolochia fimbriata</name>
    <name type="common">White veined hardy Dutchman's pipe vine</name>
    <dbReference type="NCBI Taxonomy" id="158543"/>
    <lineage>
        <taxon>Eukaryota</taxon>
        <taxon>Viridiplantae</taxon>
        <taxon>Streptophyta</taxon>
        <taxon>Embryophyta</taxon>
        <taxon>Tracheophyta</taxon>
        <taxon>Spermatophyta</taxon>
        <taxon>Magnoliopsida</taxon>
        <taxon>Magnoliidae</taxon>
        <taxon>Piperales</taxon>
        <taxon>Aristolochiaceae</taxon>
        <taxon>Aristolochia</taxon>
    </lineage>
</organism>
<dbReference type="PROSITE" id="PS00221">
    <property type="entry name" value="MIP"/>
    <property type="match status" value="1"/>
</dbReference>
<keyword evidence="2 6" id="KW-0813">Transport</keyword>
<sequence>MAATLDEENRSHPSTFRQLLSQRLGFDEFVSSQVWQASVTELIGTAVLVFFLDAIAMSASETDTRTPNLLNAFVSFACIAIVLHATVPLSGGHLNPTVTFTSAISGLISPIRAAIYINAQCCGAVVAALALKASVGHAVEEKFLLSGCTLRVPVLVRGGTSTPNNTVGIETSQGLCLEIICTFFFLFGPVFVTFDTRLVRAYGSVAVLILVAAVLGLLTFVSLTVTDHKKGYSGASMNPAKCLGPALVHGGHLWNDLWVFWVGPAIASLLFYLYMKLVPRHHFSPAEDYKYDFLTTLKALCSRNYRQKSTVL</sequence>
<gene>
    <name evidence="8" type="ORF">H6P81_018861</name>
</gene>
<dbReference type="PANTHER" id="PTHR47002">
    <property type="entry name" value="AQUAPORIN-LIKE"/>
    <property type="match status" value="1"/>
</dbReference>
<evidence type="ECO:0000313" key="8">
    <source>
        <dbReference type="EMBL" id="KAG9443007.1"/>
    </source>
</evidence>
<evidence type="ECO:0000256" key="4">
    <source>
        <dbReference type="ARBA" id="ARBA00022989"/>
    </source>
</evidence>
<keyword evidence="9" id="KW-1185">Reference proteome</keyword>
<comment type="subcellular location">
    <subcellularLocation>
        <location evidence="1">Membrane</location>
        <topology evidence="1">Multi-pass membrane protein</topology>
    </subcellularLocation>
</comment>
<evidence type="ECO:0000256" key="3">
    <source>
        <dbReference type="ARBA" id="ARBA00022692"/>
    </source>
</evidence>
<dbReference type="InterPro" id="IPR022357">
    <property type="entry name" value="MIP_CS"/>
</dbReference>
<evidence type="ECO:0000256" key="6">
    <source>
        <dbReference type="RuleBase" id="RU000477"/>
    </source>
</evidence>
<dbReference type="GO" id="GO:0015267">
    <property type="term" value="F:channel activity"/>
    <property type="evidence" value="ECO:0007669"/>
    <property type="project" value="InterPro"/>
</dbReference>
<dbReference type="Gene3D" id="1.20.1080.10">
    <property type="entry name" value="Glycerol uptake facilitator protein"/>
    <property type="match status" value="1"/>
</dbReference>
<dbReference type="PANTHER" id="PTHR47002:SF2">
    <property type="entry name" value="AQUAPORIN AQPAE.A-LIKE"/>
    <property type="match status" value="1"/>
</dbReference>
<keyword evidence="5 7" id="KW-0472">Membrane</keyword>
<proteinExistence type="inferred from homology"/>
<dbReference type="EMBL" id="JAINDJ010000007">
    <property type="protein sequence ID" value="KAG9443007.1"/>
    <property type="molecule type" value="Genomic_DNA"/>
</dbReference>
<comment type="similarity">
    <text evidence="6">Belongs to the MIP/aquaporin (TC 1.A.8) family.</text>
</comment>
<feature type="transmembrane region" description="Helical" evidence="7">
    <location>
        <begin position="172"/>
        <end position="194"/>
    </location>
</feature>
<name>A0AAV7E6C2_ARIFI</name>
<dbReference type="InterPro" id="IPR000425">
    <property type="entry name" value="MIP"/>
</dbReference>
<dbReference type="AlphaFoldDB" id="A0AAV7E6C2"/>
<keyword evidence="4 7" id="KW-1133">Transmembrane helix</keyword>
<evidence type="ECO:0000256" key="1">
    <source>
        <dbReference type="ARBA" id="ARBA00004141"/>
    </source>
</evidence>
<protein>
    <submittedName>
        <fullName evidence="8">Uncharacterized protein</fullName>
    </submittedName>
</protein>
<feature type="transmembrane region" description="Helical" evidence="7">
    <location>
        <begin position="68"/>
        <end position="87"/>
    </location>
</feature>
<dbReference type="Pfam" id="PF00230">
    <property type="entry name" value="MIP"/>
    <property type="match status" value="1"/>
</dbReference>
<evidence type="ECO:0000256" key="5">
    <source>
        <dbReference type="ARBA" id="ARBA00023136"/>
    </source>
</evidence>
<evidence type="ECO:0000256" key="7">
    <source>
        <dbReference type="SAM" id="Phobius"/>
    </source>
</evidence>
<dbReference type="Proteomes" id="UP000825729">
    <property type="component" value="Unassembled WGS sequence"/>
</dbReference>
<feature type="transmembrane region" description="Helical" evidence="7">
    <location>
        <begin position="201"/>
        <end position="223"/>
    </location>
</feature>
<dbReference type="PRINTS" id="PR00783">
    <property type="entry name" value="MINTRINSICP"/>
</dbReference>
<evidence type="ECO:0000256" key="2">
    <source>
        <dbReference type="ARBA" id="ARBA00022448"/>
    </source>
</evidence>
<comment type="caution">
    <text evidence="8">The sequence shown here is derived from an EMBL/GenBank/DDBJ whole genome shotgun (WGS) entry which is preliminary data.</text>
</comment>
<dbReference type="GO" id="GO:0016020">
    <property type="term" value="C:membrane"/>
    <property type="evidence" value="ECO:0007669"/>
    <property type="project" value="UniProtKB-SubCell"/>
</dbReference>